<dbReference type="AlphaFoldDB" id="A0A0F9YUR9"/>
<evidence type="ECO:0008006" key="2">
    <source>
        <dbReference type="Google" id="ProtNLM"/>
    </source>
</evidence>
<evidence type="ECO:0000313" key="1">
    <source>
        <dbReference type="EMBL" id="KKO08569.1"/>
    </source>
</evidence>
<protein>
    <recommendedName>
        <fullName evidence="2">Lipoprotein</fullName>
    </recommendedName>
</protein>
<reference evidence="1" key="1">
    <citation type="journal article" date="2015" name="Nature">
        <title>Complex archaea that bridge the gap between prokaryotes and eukaryotes.</title>
        <authorList>
            <person name="Spang A."/>
            <person name="Saw J.H."/>
            <person name="Jorgensen S.L."/>
            <person name="Zaremba-Niedzwiedzka K."/>
            <person name="Martijn J."/>
            <person name="Lind A.E."/>
            <person name="van Eijk R."/>
            <person name="Schleper C."/>
            <person name="Guy L."/>
            <person name="Ettema T.J."/>
        </authorList>
    </citation>
    <scope>NUCLEOTIDE SEQUENCE</scope>
</reference>
<dbReference type="EMBL" id="LAZR01000009">
    <property type="protein sequence ID" value="KKO08569.1"/>
    <property type="molecule type" value="Genomic_DNA"/>
</dbReference>
<gene>
    <name evidence="1" type="ORF">LCGC14_0045090</name>
</gene>
<accession>A0A0F9YUR9</accession>
<name>A0A0F9YUR9_9ZZZZ</name>
<comment type="caution">
    <text evidence="1">The sequence shown here is derived from an EMBL/GenBank/DDBJ whole genome shotgun (WGS) entry which is preliminary data.</text>
</comment>
<sequence length="155" mass="17361">MKRMTGLRTSGLALIVALTTTACTDPYFSQDLENIGASKDLSGISSTDLCDAASYFTYDDDPSERTKARRLLAEVHNRGHISRKDYNSALTGDAELGMTDMAVTCAWGLPYSEEEYYLADGRKYTRWVYQYDDYGNDRSTIEFVNDRVVSLDTDG</sequence>
<proteinExistence type="predicted"/>
<dbReference type="PROSITE" id="PS51257">
    <property type="entry name" value="PROKAR_LIPOPROTEIN"/>
    <property type="match status" value="1"/>
</dbReference>
<organism evidence="1">
    <name type="scientific">marine sediment metagenome</name>
    <dbReference type="NCBI Taxonomy" id="412755"/>
    <lineage>
        <taxon>unclassified sequences</taxon>
        <taxon>metagenomes</taxon>
        <taxon>ecological metagenomes</taxon>
    </lineage>
</organism>